<dbReference type="OrthoDB" id="498125at2759"/>
<dbReference type="EMBL" id="AXCR01000007">
    <property type="protein sequence ID" value="KJR84287.1"/>
    <property type="molecule type" value="Genomic_DNA"/>
</dbReference>
<dbReference type="PROSITE" id="PS00061">
    <property type="entry name" value="ADH_SHORT"/>
    <property type="match status" value="1"/>
</dbReference>
<dbReference type="RefSeq" id="XP_016586963.1">
    <property type="nucleotide sequence ID" value="XM_016735002.1"/>
</dbReference>
<reference evidence="4 5" key="1">
    <citation type="journal article" date="2014" name="BMC Genomics">
        <title>Comparative genomics of the major fungal agents of human and animal Sporotrichosis: Sporothrix schenckii and Sporothrix brasiliensis.</title>
        <authorList>
            <person name="Teixeira M.M."/>
            <person name="de Almeida L.G."/>
            <person name="Kubitschek-Barreira P."/>
            <person name="Alves F.L."/>
            <person name="Kioshima E.S."/>
            <person name="Abadio A.K."/>
            <person name="Fernandes L."/>
            <person name="Derengowski L.S."/>
            <person name="Ferreira K.S."/>
            <person name="Souza R.C."/>
            <person name="Ruiz J.C."/>
            <person name="de Andrade N.C."/>
            <person name="Paes H.C."/>
            <person name="Nicola A.M."/>
            <person name="Albuquerque P."/>
            <person name="Gerber A.L."/>
            <person name="Martins V.P."/>
            <person name="Peconick L.D."/>
            <person name="Neto A.V."/>
            <person name="Chaucanez C.B."/>
            <person name="Silva P.A."/>
            <person name="Cunha O.L."/>
            <person name="de Oliveira F.F."/>
            <person name="dos Santos T.C."/>
            <person name="Barros A.L."/>
            <person name="Soares M.A."/>
            <person name="de Oliveira L.M."/>
            <person name="Marini M.M."/>
            <person name="Villalobos-Duno H."/>
            <person name="Cunha M.M."/>
            <person name="de Hoog S."/>
            <person name="da Silveira J.F."/>
            <person name="Henrissat B."/>
            <person name="Nino-Vega G.A."/>
            <person name="Cisalpino P.S."/>
            <person name="Mora-Montes H.M."/>
            <person name="Almeida S.R."/>
            <person name="Stajich J.E."/>
            <person name="Lopes-Bezerra L.M."/>
            <person name="Vasconcelos A.T."/>
            <person name="Felipe M.S."/>
        </authorList>
    </citation>
    <scope>NUCLEOTIDE SEQUENCE [LARGE SCALE GENOMIC DNA]</scope>
    <source>
        <strain evidence="4 5">1099-18</strain>
    </source>
</reference>
<dbReference type="PANTHER" id="PTHR42760:SF122">
    <property type="entry name" value="NAD(P)-BINDING PROTEIN"/>
    <property type="match status" value="1"/>
</dbReference>
<dbReference type="InterPro" id="IPR002347">
    <property type="entry name" value="SDR_fam"/>
</dbReference>
<dbReference type="GO" id="GO:0048038">
    <property type="term" value="F:quinone binding"/>
    <property type="evidence" value="ECO:0007669"/>
    <property type="project" value="TreeGrafter"/>
</dbReference>
<dbReference type="KEGG" id="ssck:SPSK_08404"/>
<evidence type="ECO:0000256" key="1">
    <source>
        <dbReference type="ARBA" id="ARBA00006484"/>
    </source>
</evidence>
<gene>
    <name evidence="4" type="ORF">SPSK_08404</name>
</gene>
<evidence type="ECO:0000313" key="4">
    <source>
        <dbReference type="EMBL" id="KJR84287.1"/>
    </source>
</evidence>
<dbReference type="GeneID" id="27670279"/>
<protein>
    <submittedName>
        <fullName evidence="4">Uncharacterized protein</fullName>
    </submittedName>
</protein>
<sequence>MASDDVQFPTYPDIKGKVVFLTGIGQTGDQSMWGNGAATARILARNGARIFGCDLSLAAAQHTQSRIRAEGGEIEVVSANVTQDASVQAAVAACLAAYGRIDILVNNVGRSEPGGPADMAEAVWDAQVDVNLKSVYLCCHHVLPLMEKQDGGAGGGVVVNVASIAGLRYIGKPQVAYAATKAAVIQFTKATAVLYASRGIRLNVVVPGLMDTPLVGLLADKYAGGDLAGFKAKRNAAVPMGHMGSSWDVAMAAAFLASEQARYITGQPIVVDGGITSVTFDSLFLLNTPTLLLLQQRIHGVDLGHLGLEFLAGLVPHALLRHPAAAAVHERWIGDRVKVVQDLAVGRGRRRGAVDERGGPVAGVAGADVHDEAGDQFGLVGAGEWGPGGAGVGTGDGDGRRLLLAGRCARRRARRQLARKVQQQALGAAVLVALRQAVTACAEAAQVRRAGLPRQAHGEGRRVDAEGRDERQNGRLRIAGRGLEVGQEEEGDERRRQEIDLDRRLPALGRLAAVERENAGRQEDVVEVVHGRCAFGQLSTACIAHHVDLPHQNRRHRLVLSAQIRLNLLLHAGTVLHIDEHQRRDAVLRKERRRARAVRAIGARHQGCASGVRRSPHRGPAAALLPQQLHREVLGQEQRERESEQTKYGGHDAADDEGVGHGRRRGPRLLVKLLMLGAVCKECGDDIHVHHALNLARVDLDALALQRRQLLGGAVVLDKLVVLQAHVAVLVDLDHAELHRRVDERVGQRVRSVQHQRHVRADGLVDLPQTVQLPPRFGAARSIGPVHVAEAGRQKVRARLADEARRVLRLREDLLELQERDAVLAALHAAQLGFDGDVLPGGALDDALDVANVFFFLKQRPVDHDGVEGALFERPVRVRGLQAVVEVDGHRHGRGVGDVGHVADKGRALEVDGPGEELDDGRGAAALGGADDGKDALDVVPGGC</sequence>
<name>A0A0F2M3P3_SPOSC</name>
<dbReference type="InterPro" id="IPR020904">
    <property type="entry name" value="Sc_DH/Rdtase_CS"/>
</dbReference>
<dbReference type="PRINTS" id="PR00081">
    <property type="entry name" value="GDHRDH"/>
</dbReference>
<feature type="compositionally biased region" description="Basic and acidic residues" evidence="3">
    <location>
        <begin position="456"/>
        <end position="473"/>
    </location>
</feature>
<dbReference type="Gene3D" id="3.40.50.720">
    <property type="entry name" value="NAD(P)-binding Rossmann-like Domain"/>
    <property type="match status" value="1"/>
</dbReference>
<dbReference type="SUPFAM" id="SSF51735">
    <property type="entry name" value="NAD(P)-binding Rossmann-fold domains"/>
    <property type="match status" value="1"/>
</dbReference>
<evidence type="ECO:0000256" key="2">
    <source>
        <dbReference type="ARBA" id="ARBA00022857"/>
    </source>
</evidence>
<comment type="caution">
    <text evidence="4">The sequence shown here is derived from an EMBL/GenBank/DDBJ whole genome shotgun (WGS) entry which is preliminary data.</text>
</comment>
<dbReference type="PANTHER" id="PTHR42760">
    <property type="entry name" value="SHORT-CHAIN DEHYDROGENASES/REDUCTASES FAMILY MEMBER"/>
    <property type="match status" value="1"/>
</dbReference>
<proteinExistence type="inferred from homology"/>
<feature type="compositionally biased region" description="Basic and acidic residues" evidence="3">
    <location>
        <begin position="635"/>
        <end position="653"/>
    </location>
</feature>
<reference evidence="4 5" key="2">
    <citation type="journal article" date="2015" name="Eukaryot. Cell">
        <title>Asexual propagation of a virulent clone complex in a human and feline outbreak of sporotrichosis.</title>
        <authorList>
            <person name="Teixeira Mde M."/>
            <person name="Rodrigues A.M."/>
            <person name="Tsui C.K."/>
            <person name="de Almeida L.G."/>
            <person name="Van Diepeningen A.D."/>
            <person name="van den Ende B.G."/>
            <person name="Fernandes G.F."/>
            <person name="Kano R."/>
            <person name="Hamelin R.C."/>
            <person name="Lopes-Bezerra L.M."/>
            <person name="Vasconcelos A.T."/>
            <person name="de Hoog S."/>
            <person name="de Camargo Z.P."/>
            <person name="Felipe M.S."/>
        </authorList>
    </citation>
    <scope>NUCLEOTIDE SEQUENCE [LARGE SCALE GENOMIC DNA]</scope>
    <source>
        <strain evidence="4 5">1099-18</strain>
    </source>
</reference>
<feature type="region of interest" description="Disordered" evidence="3">
    <location>
        <begin position="635"/>
        <end position="662"/>
    </location>
</feature>
<dbReference type="PRINTS" id="PR00080">
    <property type="entry name" value="SDRFAMILY"/>
</dbReference>
<dbReference type="FunFam" id="3.40.50.720:FF:000084">
    <property type="entry name" value="Short-chain dehydrogenase reductase"/>
    <property type="match status" value="1"/>
</dbReference>
<dbReference type="AlphaFoldDB" id="A0A0F2M3P3"/>
<evidence type="ECO:0000313" key="5">
    <source>
        <dbReference type="Proteomes" id="UP000033710"/>
    </source>
</evidence>
<dbReference type="VEuPathDB" id="FungiDB:SPSK_08404"/>
<dbReference type="GO" id="GO:0016616">
    <property type="term" value="F:oxidoreductase activity, acting on the CH-OH group of donors, NAD or NADP as acceptor"/>
    <property type="evidence" value="ECO:0007669"/>
    <property type="project" value="TreeGrafter"/>
</dbReference>
<feature type="region of interest" description="Disordered" evidence="3">
    <location>
        <begin position="453"/>
        <end position="473"/>
    </location>
</feature>
<keyword evidence="2" id="KW-0521">NADP</keyword>
<accession>A0A0F2M3P3</accession>
<dbReference type="Pfam" id="PF13561">
    <property type="entry name" value="adh_short_C2"/>
    <property type="match status" value="1"/>
</dbReference>
<comment type="similarity">
    <text evidence="1">Belongs to the short-chain dehydrogenases/reductases (SDR) family.</text>
</comment>
<dbReference type="GO" id="GO:0006633">
    <property type="term" value="P:fatty acid biosynthetic process"/>
    <property type="evidence" value="ECO:0007669"/>
    <property type="project" value="TreeGrafter"/>
</dbReference>
<dbReference type="Proteomes" id="UP000033710">
    <property type="component" value="Unassembled WGS sequence"/>
</dbReference>
<organism evidence="4 5">
    <name type="scientific">Sporothrix schenckii 1099-18</name>
    <dbReference type="NCBI Taxonomy" id="1397361"/>
    <lineage>
        <taxon>Eukaryota</taxon>
        <taxon>Fungi</taxon>
        <taxon>Dikarya</taxon>
        <taxon>Ascomycota</taxon>
        <taxon>Pezizomycotina</taxon>
        <taxon>Sordariomycetes</taxon>
        <taxon>Sordariomycetidae</taxon>
        <taxon>Ophiostomatales</taxon>
        <taxon>Ophiostomataceae</taxon>
        <taxon>Sporothrix</taxon>
    </lineage>
</organism>
<evidence type="ECO:0000256" key="3">
    <source>
        <dbReference type="SAM" id="MobiDB-lite"/>
    </source>
</evidence>
<dbReference type="InterPro" id="IPR036291">
    <property type="entry name" value="NAD(P)-bd_dom_sf"/>
</dbReference>